<proteinExistence type="predicted"/>
<protein>
    <submittedName>
        <fullName evidence="1">Uncharacterized protein</fullName>
    </submittedName>
</protein>
<accession>A0A7R9AJS7</accession>
<gene>
    <name evidence="1" type="ORF">DSTB1V02_LOCUS15379</name>
</gene>
<organism evidence="1">
    <name type="scientific">Darwinula stevensoni</name>
    <dbReference type="NCBI Taxonomy" id="69355"/>
    <lineage>
        <taxon>Eukaryota</taxon>
        <taxon>Metazoa</taxon>
        <taxon>Ecdysozoa</taxon>
        <taxon>Arthropoda</taxon>
        <taxon>Crustacea</taxon>
        <taxon>Oligostraca</taxon>
        <taxon>Ostracoda</taxon>
        <taxon>Podocopa</taxon>
        <taxon>Podocopida</taxon>
        <taxon>Darwinulocopina</taxon>
        <taxon>Darwinuloidea</taxon>
        <taxon>Darwinulidae</taxon>
        <taxon>Darwinula</taxon>
    </lineage>
</organism>
<evidence type="ECO:0000313" key="1">
    <source>
        <dbReference type="EMBL" id="CAD7255634.1"/>
    </source>
</evidence>
<dbReference type="Proteomes" id="UP000677054">
    <property type="component" value="Unassembled WGS sequence"/>
</dbReference>
<dbReference type="EMBL" id="CAJPEV010040994">
    <property type="protein sequence ID" value="CAG0909972.1"/>
    <property type="molecule type" value="Genomic_DNA"/>
</dbReference>
<dbReference type="InterPro" id="IPR027417">
    <property type="entry name" value="P-loop_NTPase"/>
</dbReference>
<evidence type="ECO:0000313" key="2">
    <source>
        <dbReference type="Proteomes" id="UP000677054"/>
    </source>
</evidence>
<keyword evidence="2" id="KW-1185">Reference proteome</keyword>
<sequence length="106" mass="11672">MKILGGDLEQSAGQVVLDPNERIGKLRQDQFAFEDMRVLDVVMMGHVEMWAAAAERDAIYANADASEEDYMLAAELEAKYAEYGGYEAESKAGELLIGVGIPTFYC</sequence>
<dbReference type="EMBL" id="LR940512">
    <property type="protein sequence ID" value="CAD7255634.1"/>
    <property type="molecule type" value="Genomic_DNA"/>
</dbReference>
<dbReference type="AlphaFoldDB" id="A0A7R9AJS7"/>
<name>A0A7R9AJS7_9CRUS</name>
<reference evidence="1" key="1">
    <citation type="submission" date="2020-11" db="EMBL/GenBank/DDBJ databases">
        <authorList>
            <person name="Tran Van P."/>
        </authorList>
    </citation>
    <scope>NUCLEOTIDE SEQUENCE</scope>
</reference>
<dbReference type="Gene3D" id="3.40.50.300">
    <property type="entry name" value="P-loop containing nucleotide triphosphate hydrolases"/>
    <property type="match status" value="1"/>
</dbReference>